<keyword evidence="1 7" id="KW-0808">Transferase</keyword>
<dbReference type="GO" id="GO:0004674">
    <property type="term" value="F:protein serine/threonine kinase activity"/>
    <property type="evidence" value="ECO:0007669"/>
    <property type="project" value="UniProtKB-EC"/>
</dbReference>
<feature type="binding site" evidence="5">
    <location>
        <position position="64"/>
    </location>
    <ligand>
        <name>ATP</name>
        <dbReference type="ChEBI" id="CHEBI:30616"/>
    </ligand>
</feature>
<proteinExistence type="predicted"/>
<protein>
    <submittedName>
        <fullName evidence="7">Serine/threonine-protein kinase PknB</fullName>
        <ecNumber evidence="7">2.7.11.1</ecNumber>
    </submittedName>
</protein>
<dbReference type="RefSeq" id="WP_145288394.1">
    <property type="nucleotide sequence ID" value="NZ_CP036318.1"/>
</dbReference>
<dbReference type="Pfam" id="PF00069">
    <property type="entry name" value="Pkinase"/>
    <property type="match status" value="1"/>
</dbReference>
<dbReference type="SMART" id="SM00220">
    <property type="entry name" value="S_TKc"/>
    <property type="match status" value="1"/>
</dbReference>
<keyword evidence="3 7" id="KW-0418">Kinase</keyword>
<dbReference type="AlphaFoldDB" id="A0A518IYR3"/>
<keyword evidence="2 5" id="KW-0547">Nucleotide-binding</keyword>
<dbReference type="EC" id="2.7.11.1" evidence="7"/>
<dbReference type="PROSITE" id="PS50011">
    <property type="entry name" value="PROTEIN_KINASE_DOM"/>
    <property type="match status" value="1"/>
</dbReference>
<dbReference type="Proteomes" id="UP000316770">
    <property type="component" value="Chromosome"/>
</dbReference>
<dbReference type="InterPro" id="IPR000719">
    <property type="entry name" value="Prot_kinase_dom"/>
</dbReference>
<dbReference type="InterPro" id="IPR017441">
    <property type="entry name" value="Protein_kinase_ATP_BS"/>
</dbReference>
<dbReference type="PROSITE" id="PS00108">
    <property type="entry name" value="PROTEIN_KINASE_ST"/>
    <property type="match status" value="1"/>
</dbReference>
<dbReference type="EMBL" id="CP036318">
    <property type="protein sequence ID" value="QDV58233.1"/>
    <property type="molecule type" value="Genomic_DNA"/>
</dbReference>
<evidence type="ECO:0000256" key="5">
    <source>
        <dbReference type="PROSITE-ProRule" id="PRU10141"/>
    </source>
</evidence>
<evidence type="ECO:0000259" key="6">
    <source>
        <dbReference type="PROSITE" id="PS50011"/>
    </source>
</evidence>
<evidence type="ECO:0000313" key="8">
    <source>
        <dbReference type="Proteomes" id="UP000316770"/>
    </source>
</evidence>
<dbReference type="Gene3D" id="1.10.510.10">
    <property type="entry name" value="Transferase(Phosphotransferase) domain 1"/>
    <property type="match status" value="1"/>
</dbReference>
<dbReference type="CDD" id="cd14014">
    <property type="entry name" value="STKc_PknB_like"/>
    <property type="match status" value="1"/>
</dbReference>
<feature type="domain" description="Protein kinase" evidence="6">
    <location>
        <begin position="35"/>
        <end position="342"/>
    </location>
</feature>
<sequence>MNASSGFDTTTIASGSASLAEALQHEALPLGADRYAGDQELGRGGWGVVIRASDRQLERDVAVKVLGAHAIGDDSLVQRFIHEGMITAQLQHPGIVPVYERGVRREDGHPFYAMKLLDGVTLEHKIRDYHCMSPGPKKQVQLHKLLRCFVDICDAIAYAHQQQVIHRDLKPANVIVGQFGETVVVDWGLAKRIGTDAEDSEQGCDSSMATLAAGTPLVSATGPLDSASLDPVETRMGTIIGTPAYMSPEQARGETDRIGPASDIYALGVMLYELLTGRTPFQADDAQTMIAKVISGDCKAPRALDRRIPGPLDSICNKAIARRPEDRYATAQQISDDISRFLAGDKVSSHRETLIESVGRASRRRPALVAATVVGATILAISASVTSVVVTRAHRAERFAKEEAWAAHAKESGMRKRAERERRWAHKHLRQVQGAADIWLNQWNVALEYYPDASPLRSDLLRQAIHHYQSLYYQLADQPQQQVEAVRCLIQIANLKWLSNDPIAAQQNYLMARDTLAAISVANTSQPRIQRERVRIAAGLVRFDLRDDVAKGAGVAADENVVALQAALDSLAEPSSQSEVDPVVESESLDALARGHLELGRALTRAATADNAVLALQHGVRWASQLARQEPTTPLQLMAELQIALADAYRLAGQDVQAAGTLGELNDRISEALQVAPGRSDWLSLRAWTLIRWGQLQQQLGQPDRAANAYYRGLVDLAAAWRLPTEELSTQESVSNDGGLRWRALADRCLAHAIDVNLERGSVGQLAWGPLLQQLLGDESQ</sequence>
<dbReference type="Gene3D" id="3.30.200.20">
    <property type="entry name" value="Phosphorylase Kinase, domain 1"/>
    <property type="match status" value="1"/>
</dbReference>
<dbReference type="SUPFAM" id="SSF56112">
    <property type="entry name" value="Protein kinase-like (PK-like)"/>
    <property type="match status" value="1"/>
</dbReference>
<dbReference type="PANTHER" id="PTHR43289:SF6">
    <property type="entry name" value="SERINE_THREONINE-PROTEIN KINASE NEKL-3"/>
    <property type="match status" value="1"/>
</dbReference>
<name>A0A518IYR3_9BACT</name>
<reference evidence="7 8" key="1">
    <citation type="submission" date="2019-02" db="EMBL/GenBank/DDBJ databases">
        <title>Deep-cultivation of Planctomycetes and their phenomic and genomic characterization uncovers novel biology.</title>
        <authorList>
            <person name="Wiegand S."/>
            <person name="Jogler M."/>
            <person name="Boedeker C."/>
            <person name="Pinto D."/>
            <person name="Vollmers J."/>
            <person name="Rivas-Marin E."/>
            <person name="Kohn T."/>
            <person name="Peeters S.H."/>
            <person name="Heuer A."/>
            <person name="Rast P."/>
            <person name="Oberbeckmann S."/>
            <person name="Bunk B."/>
            <person name="Jeske O."/>
            <person name="Meyerdierks A."/>
            <person name="Storesund J.E."/>
            <person name="Kallscheuer N."/>
            <person name="Luecker S."/>
            <person name="Lage O.M."/>
            <person name="Pohl T."/>
            <person name="Merkel B.J."/>
            <person name="Hornburger P."/>
            <person name="Mueller R.-W."/>
            <person name="Bruemmer F."/>
            <person name="Labrenz M."/>
            <person name="Spormann A.M."/>
            <person name="Op den Camp H."/>
            <person name="Overmann J."/>
            <person name="Amann R."/>
            <person name="Jetten M.S.M."/>
            <person name="Mascher T."/>
            <person name="Medema M.H."/>
            <person name="Devos D.P."/>
            <person name="Kaster A.-K."/>
            <person name="Ovreas L."/>
            <person name="Rohde M."/>
            <person name="Galperin M.Y."/>
            <person name="Jogler C."/>
        </authorList>
    </citation>
    <scope>NUCLEOTIDE SEQUENCE [LARGE SCALE GENOMIC DNA]</scope>
    <source>
        <strain evidence="7 8">Mal33</strain>
    </source>
</reference>
<keyword evidence="4 5" id="KW-0067">ATP-binding</keyword>
<dbReference type="InterPro" id="IPR011009">
    <property type="entry name" value="Kinase-like_dom_sf"/>
</dbReference>
<organism evidence="7 8">
    <name type="scientific">Rosistilla oblonga</name>
    <dbReference type="NCBI Taxonomy" id="2527990"/>
    <lineage>
        <taxon>Bacteria</taxon>
        <taxon>Pseudomonadati</taxon>
        <taxon>Planctomycetota</taxon>
        <taxon>Planctomycetia</taxon>
        <taxon>Pirellulales</taxon>
        <taxon>Pirellulaceae</taxon>
        <taxon>Rosistilla</taxon>
    </lineage>
</organism>
<keyword evidence="8" id="KW-1185">Reference proteome</keyword>
<dbReference type="PANTHER" id="PTHR43289">
    <property type="entry name" value="MITOGEN-ACTIVATED PROTEIN KINASE KINASE KINASE 20-RELATED"/>
    <property type="match status" value="1"/>
</dbReference>
<accession>A0A518IYR3</accession>
<evidence type="ECO:0000256" key="3">
    <source>
        <dbReference type="ARBA" id="ARBA00022777"/>
    </source>
</evidence>
<dbReference type="PROSITE" id="PS00107">
    <property type="entry name" value="PROTEIN_KINASE_ATP"/>
    <property type="match status" value="1"/>
</dbReference>
<dbReference type="InterPro" id="IPR008271">
    <property type="entry name" value="Ser/Thr_kinase_AS"/>
</dbReference>
<evidence type="ECO:0000256" key="2">
    <source>
        <dbReference type="ARBA" id="ARBA00022741"/>
    </source>
</evidence>
<evidence type="ECO:0000256" key="1">
    <source>
        <dbReference type="ARBA" id="ARBA00022679"/>
    </source>
</evidence>
<evidence type="ECO:0000256" key="4">
    <source>
        <dbReference type="ARBA" id="ARBA00022840"/>
    </source>
</evidence>
<evidence type="ECO:0000313" key="7">
    <source>
        <dbReference type="EMBL" id="QDV58233.1"/>
    </source>
</evidence>
<gene>
    <name evidence="7" type="primary">pknB_19</name>
    <name evidence="7" type="ORF">Mal33_42510</name>
</gene>
<dbReference type="GO" id="GO:0005524">
    <property type="term" value="F:ATP binding"/>
    <property type="evidence" value="ECO:0007669"/>
    <property type="project" value="UniProtKB-UniRule"/>
</dbReference>